<keyword evidence="4" id="KW-1185">Reference proteome</keyword>
<dbReference type="InterPro" id="IPR032710">
    <property type="entry name" value="NTF2-like_dom_sf"/>
</dbReference>
<evidence type="ECO:0000259" key="2">
    <source>
        <dbReference type="PROSITE" id="PS50177"/>
    </source>
</evidence>
<gene>
    <name evidence="3" type="ORF">PEVE_00037920</name>
</gene>
<dbReference type="InterPro" id="IPR018222">
    <property type="entry name" value="Nuclear_transport_factor_2_euk"/>
</dbReference>
<sequence>MASKGDALRNAVDQATQAGEEFSNVYYETFDKRRHLMSKLYSANTTIVWNGNVVKGGPEVITDFFNNLPATEHTLYSLDCQPVSDQAIPGQTTVLVVVEGLVKFDGHKAEHFSQNFLLTAEGGKVWKVASDCFRFIG</sequence>
<evidence type="ECO:0000313" key="4">
    <source>
        <dbReference type="Proteomes" id="UP001159427"/>
    </source>
</evidence>
<proteinExistence type="predicted"/>
<reference evidence="3 4" key="1">
    <citation type="submission" date="2022-05" db="EMBL/GenBank/DDBJ databases">
        <authorList>
            <consortium name="Genoscope - CEA"/>
            <person name="William W."/>
        </authorList>
    </citation>
    <scope>NUCLEOTIDE SEQUENCE [LARGE SCALE GENOMIC DNA]</scope>
</reference>
<keyword evidence="1" id="KW-0653">Protein transport</keyword>
<comment type="function">
    <text evidence="1">Has a role in nuclear-cytoplasmic transport of proteins and mRNAs.</text>
</comment>
<dbReference type="EMBL" id="CALNXI010000631">
    <property type="protein sequence ID" value="CAH3030391.1"/>
    <property type="molecule type" value="Genomic_DNA"/>
</dbReference>
<evidence type="ECO:0000313" key="3">
    <source>
        <dbReference type="EMBL" id="CAH3030391.1"/>
    </source>
</evidence>
<feature type="domain" description="NTF2" evidence="2">
    <location>
        <begin position="18"/>
        <end position="135"/>
    </location>
</feature>
<keyword evidence="1" id="KW-0963">Cytoplasm</keyword>
<dbReference type="Gene3D" id="3.10.450.50">
    <property type="match status" value="1"/>
</dbReference>
<keyword evidence="1" id="KW-0813">Transport</keyword>
<keyword evidence="1" id="KW-0539">Nucleus</keyword>
<dbReference type="Pfam" id="PF02136">
    <property type="entry name" value="NTF2"/>
    <property type="match status" value="1"/>
</dbReference>
<evidence type="ECO:0000256" key="1">
    <source>
        <dbReference type="RuleBase" id="RU369002"/>
    </source>
</evidence>
<accession>A0ABN8MNZ1</accession>
<dbReference type="Proteomes" id="UP001159427">
    <property type="component" value="Unassembled WGS sequence"/>
</dbReference>
<comment type="caution">
    <text evidence="3">The sequence shown here is derived from an EMBL/GenBank/DDBJ whole genome shotgun (WGS) entry which is preliminary data.</text>
</comment>
<dbReference type="PROSITE" id="PS50177">
    <property type="entry name" value="NTF2_DOMAIN"/>
    <property type="match status" value="1"/>
</dbReference>
<dbReference type="CDD" id="cd00780">
    <property type="entry name" value="NTF2"/>
    <property type="match status" value="1"/>
</dbReference>
<dbReference type="PANTHER" id="PTHR12612">
    <property type="entry name" value="NUCLEAR TRANSPORT FACTOR 2"/>
    <property type="match status" value="1"/>
</dbReference>
<organism evidence="3 4">
    <name type="scientific">Porites evermanni</name>
    <dbReference type="NCBI Taxonomy" id="104178"/>
    <lineage>
        <taxon>Eukaryota</taxon>
        <taxon>Metazoa</taxon>
        <taxon>Cnidaria</taxon>
        <taxon>Anthozoa</taxon>
        <taxon>Hexacorallia</taxon>
        <taxon>Scleractinia</taxon>
        <taxon>Fungiina</taxon>
        <taxon>Poritidae</taxon>
        <taxon>Porites</taxon>
    </lineage>
</organism>
<name>A0ABN8MNZ1_9CNID</name>
<protein>
    <recommendedName>
        <fullName evidence="1">NTF2-related export protein</fullName>
    </recommendedName>
</protein>
<dbReference type="InterPro" id="IPR045875">
    <property type="entry name" value="NTF2"/>
</dbReference>
<dbReference type="InterPro" id="IPR002075">
    <property type="entry name" value="NTF2_dom"/>
</dbReference>
<dbReference type="SUPFAM" id="SSF54427">
    <property type="entry name" value="NTF2-like"/>
    <property type="match status" value="1"/>
</dbReference>
<comment type="subcellular location">
    <subcellularLocation>
        <location evidence="1">Cytoplasm</location>
    </subcellularLocation>
    <subcellularLocation>
        <location evidence="1">Nucleus</location>
    </subcellularLocation>
</comment>